<gene>
    <name evidence="1" type="ORF">GGR43_002472</name>
</gene>
<accession>A0A7W6BIU8</accession>
<evidence type="ECO:0000313" key="1">
    <source>
        <dbReference type="EMBL" id="MBB3926749.1"/>
    </source>
</evidence>
<reference evidence="1 2" key="1">
    <citation type="submission" date="2020-08" db="EMBL/GenBank/DDBJ databases">
        <title>Genomic Encyclopedia of Type Strains, Phase IV (KMG-IV): sequencing the most valuable type-strain genomes for metagenomic binning, comparative biology and taxonomic classification.</title>
        <authorList>
            <person name="Goeker M."/>
        </authorList>
    </citation>
    <scope>NUCLEOTIDE SEQUENCE [LARGE SCALE GENOMIC DNA]</scope>
    <source>
        <strain evidence="1 2">DSM 26189</strain>
    </source>
</reference>
<proteinExistence type="predicted"/>
<dbReference type="RefSeq" id="WP_188072258.1">
    <property type="nucleotide sequence ID" value="NZ_BSPS01000012.1"/>
</dbReference>
<evidence type="ECO:0008006" key="3">
    <source>
        <dbReference type="Google" id="ProtNLM"/>
    </source>
</evidence>
<dbReference type="SUPFAM" id="SSF54427">
    <property type="entry name" value="NTF2-like"/>
    <property type="match status" value="1"/>
</dbReference>
<organism evidence="1 2">
    <name type="scientific">Sphingobium jiangsuense</name>
    <dbReference type="NCBI Taxonomy" id="870476"/>
    <lineage>
        <taxon>Bacteria</taxon>
        <taxon>Pseudomonadati</taxon>
        <taxon>Pseudomonadota</taxon>
        <taxon>Alphaproteobacteria</taxon>
        <taxon>Sphingomonadales</taxon>
        <taxon>Sphingomonadaceae</taxon>
        <taxon>Sphingobium</taxon>
    </lineage>
</organism>
<evidence type="ECO:0000313" key="2">
    <source>
        <dbReference type="Proteomes" id="UP000571950"/>
    </source>
</evidence>
<sequence length="124" mass="13227">MIDMPEKNADADAIGQVLSCYLKGPREANSALMRPAFAEEAAICGFLGPDKFAGPIEMLFSFVDSSEPSTGIGASVKSFYLSGGIAVVVAEVVNWAGHDFEDILTFVKFGDAWKISSKAFRLVA</sequence>
<keyword evidence="2" id="KW-1185">Reference proteome</keyword>
<comment type="caution">
    <text evidence="1">The sequence shown here is derived from an EMBL/GenBank/DDBJ whole genome shotgun (WGS) entry which is preliminary data.</text>
</comment>
<dbReference type="Proteomes" id="UP000571950">
    <property type="component" value="Unassembled WGS sequence"/>
</dbReference>
<dbReference type="Gene3D" id="3.10.450.50">
    <property type="match status" value="1"/>
</dbReference>
<dbReference type="InterPro" id="IPR039437">
    <property type="entry name" value="FrzH/put_lumazine-bd"/>
</dbReference>
<dbReference type="Pfam" id="PF12893">
    <property type="entry name" value="Lumazine_bd_2"/>
    <property type="match status" value="1"/>
</dbReference>
<dbReference type="AlphaFoldDB" id="A0A7W6BIU8"/>
<dbReference type="EMBL" id="JACIDT010000008">
    <property type="protein sequence ID" value="MBB3926749.1"/>
    <property type="molecule type" value="Genomic_DNA"/>
</dbReference>
<name>A0A7W6BIU8_9SPHN</name>
<dbReference type="InterPro" id="IPR032710">
    <property type="entry name" value="NTF2-like_dom_sf"/>
</dbReference>
<protein>
    <recommendedName>
        <fullName evidence="3">Nuclear transport factor 2 family protein</fullName>
    </recommendedName>
</protein>